<feature type="domain" description="Acetophenone carboxylase-like C-terminal" evidence="1">
    <location>
        <begin position="13"/>
        <end position="145"/>
    </location>
</feature>
<dbReference type="PANTHER" id="PTHR11365:SF23">
    <property type="entry name" value="HYPOTHETICAL 5-OXOPROLINASE (EUROFUNG)-RELATED"/>
    <property type="match status" value="1"/>
</dbReference>
<dbReference type="Pfam" id="PF19278">
    <property type="entry name" value="Hydant_A_C"/>
    <property type="match status" value="1"/>
</dbReference>
<dbReference type="InterPro" id="IPR045079">
    <property type="entry name" value="Oxoprolinase-like"/>
</dbReference>
<dbReference type="Proteomes" id="UP001589627">
    <property type="component" value="Unassembled WGS sequence"/>
</dbReference>
<proteinExistence type="predicted"/>
<gene>
    <name evidence="2" type="ORF">ACFFNX_35865</name>
</gene>
<evidence type="ECO:0000313" key="2">
    <source>
        <dbReference type="EMBL" id="MFB9837564.1"/>
    </source>
</evidence>
<accession>A0ABV5YR75</accession>
<comment type="caution">
    <text evidence="2">The sequence shown here is derived from an EMBL/GenBank/DDBJ whole genome shotgun (WGS) entry which is preliminary data.</text>
</comment>
<dbReference type="PANTHER" id="PTHR11365">
    <property type="entry name" value="5-OXOPROLINASE RELATED"/>
    <property type="match status" value="1"/>
</dbReference>
<sequence>DLPMARAPPANHRFTRLADVRYAGQVHGGTVPIPPGRLVDAAAVAGLAERFHRTHDRLYGFAQPDLPVELVNLRLEARVLTTAPEPAAAAPRRREPDGVRRAWFDGAFRDVPVRSVGSVPVDVRREGPALLAGSGTTIVIPPGFAFEVTAGGTTLMFDASRTRAEVLADLRDARLEAVR</sequence>
<evidence type="ECO:0000259" key="1">
    <source>
        <dbReference type="Pfam" id="PF19278"/>
    </source>
</evidence>
<reference evidence="2 3" key="1">
    <citation type="submission" date="2024-09" db="EMBL/GenBank/DDBJ databases">
        <authorList>
            <person name="Sun Q."/>
            <person name="Mori K."/>
        </authorList>
    </citation>
    <scope>NUCLEOTIDE SEQUENCE [LARGE SCALE GENOMIC DNA]</scope>
    <source>
        <strain evidence="2 3">TBRC 0563</strain>
    </source>
</reference>
<dbReference type="InterPro" id="IPR049517">
    <property type="entry name" value="ACX-like_C"/>
</dbReference>
<protein>
    <recommendedName>
        <fullName evidence="1">Acetophenone carboxylase-like C-terminal domain-containing protein</fullName>
    </recommendedName>
</protein>
<feature type="non-terminal residue" evidence="2">
    <location>
        <position position="1"/>
    </location>
</feature>
<organism evidence="2 3">
    <name type="scientific">Actinoallomurus acaciae</name>
    <dbReference type="NCBI Taxonomy" id="502577"/>
    <lineage>
        <taxon>Bacteria</taxon>
        <taxon>Bacillati</taxon>
        <taxon>Actinomycetota</taxon>
        <taxon>Actinomycetes</taxon>
        <taxon>Streptosporangiales</taxon>
        <taxon>Thermomonosporaceae</taxon>
        <taxon>Actinoallomurus</taxon>
    </lineage>
</organism>
<keyword evidence="3" id="KW-1185">Reference proteome</keyword>
<name>A0ABV5YR75_9ACTN</name>
<dbReference type="EMBL" id="JBHLZP010000394">
    <property type="protein sequence ID" value="MFB9837564.1"/>
    <property type="molecule type" value="Genomic_DNA"/>
</dbReference>
<evidence type="ECO:0000313" key="3">
    <source>
        <dbReference type="Proteomes" id="UP001589627"/>
    </source>
</evidence>